<keyword evidence="2" id="KW-1185">Reference proteome</keyword>
<protein>
    <submittedName>
        <fullName evidence="1">Uncharacterized protein</fullName>
    </submittedName>
</protein>
<sequence>MRVHRDMDFRRDSVNQQVRGLLFQQSVRAQLGNQSFRVQTRARHKGRARQGEAWHGMAVQGPQSRPGLATDSYGGHHISLSLVAVLSSCVEKGTTWQVMLAYASSRPAGTVLEDAVQYTALDAIEQSLLSDMDERIYGSGCWPRTLRHKAQRQHFISLRRCESFGGNERGHDGDEEDEPLPCRVKCGMCDSVKL</sequence>
<dbReference type="EMBL" id="LVLJ01000600">
    <property type="protein sequence ID" value="OAE33602.1"/>
    <property type="molecule type" value="Genomic_DNA"/>
</dbReference>
<dbReference type="AlphaFoldDB" id="A0A176WMT3"/>
<comment type="caution">
    <text evidence="1">The sequence shown here is derived from an EMBL/GenBank/DDBJ whole genome shotgun (WGS) entry which is preliminary data.</text>
</comment>
<accession>A0A176WMT3</accession>
<organism evidence="1 2">
    <name type="scientific">Marchantia polymorpha subsp. ruderalis</name>
    <dbReference type="NCBI Taxonomy" id="1480154"/>
    <lineage>
        <taxon>Eukaryota</taxon>
        <taxon>Viridiplantae</taxon>
        <taxon>Streptophyta</taxon>
        <taxon>Embryophyta</taxon>
        <taxon>Marchantiophyta</taxon>
        <taxon>Marchantiopsida</taxon>
        <taxon>Marchantiidae</taxon>
        <taxon>Marchantiales</taxon>
        <taxon>Marchantiaceae</taxon>
        <taxon>Marchantia</taxon>
    </lineage>
</organism>
<dbReference type="Proteomes" id="UP000077202">
    <property type="component" value="Unassembled WGS sequence"/>
</dbReference>
<evidence type="ECO:0000313" key="1">
    <source>
        <dbReference type="EMBL" id="OAE33602.1"/>
    </source>
</evidence>
<evidence type="ECO:0000313" key="2">
    <source>
        <dbReference type="Proteomes" id="UP000077202"/>
    </source>
</evidence>
<name>A0A176WMT3_MARPO</name>
<reference evidence="1" key="1">
    <citation type="submission" date="2016-03" db="EMBL/GenBank/DDBJ databases">
        <title>Mechanisms controlling the formation of the plant cell surface in tip-growing cells are functionally conserved among land plants.</title>
        <authorList>
            <person name="Honkanen S."/>
            <person name="Jones V.A."/>
            <person name="Morieri G."/>
            <person name="Champion C."/>
            <person name="Hetherington A.J."/>
            <person name="Kelly S."/>
            <person name="Saint-Marcoux D."/>
            <person name="Proust H."/>
            <person name="Prescott H."/>
            <person name="Dolan L."/>
        </authorList>
    </citation>
    <scope>NUCLEOTIDE SEQUENCE [LARGE SCALE GENOMIC DNA]</scope>
    <source>
        <tissue evidence="1">Whole gametophyte</tissue>
    </source>
</reference>
<gene>
    <name evidence="1" type="ORF">AXG93_4019s1110</name>
</gene>
<proteinExistence type="predicted"/>